<reference evidence="2 3" key="1">
    <citation type="submission" date="2021-06" db="EMBL/GenBank/DDBJ databases">
        <title>A haploid diamondback moth (Plutella xylostella L.) genome assembly resolves 31 chromosomes and identifies a diamide resistance mutation.</title>
        <authorList>
            <person name="Ward C.M."/>
            <person name="Perry K.D."/>
            <person name="Baker G."/>
            <person name="Powis K."/>
            <person name="Heckel D.G."/>
            <person name="Baxter S.W."/>
        </authorList>
    </citation>
    <scope>NUCLEOTIDE SEQUENCE [LARGE SCALE GENOMIC DNA]</scope>
    <source>
        <strain evidence="2 3">LV</strain>
        <tissue evidence="2">Single pupa</tissue>
    </source>
</reference>
<proteinExistence type="predicted"/>
<dbReference type="Proteomes" id="UP000823941">
    <property type="component" value="Chromosome 4"/>
</dbReference>
<organism evidence="2 3">
    <name type="scientific">Plutella xylostella</name>
    <name type="common">Diamondback moth</name>
    <name type="synonym">Plutella maculipennis</name>
    <dbReference type="NCBI Taxonomy" id="51655"/>
    <lineage>
        <taxon>Eukaryota</taxon>
        <taxon>Metazoa</taxon>
        <taxon>Ecdysozoa</taxon>
        <taxon>Arthropoda</taxon>
        <taxon>Hexapoda</taxon>
        <taxon>Insecta</taxon>
        <taxon>Pterygota</taxon>
        <taxon>Neoptera</taxon>
        <taxon>Endopterygota</taxon>
        <taxon>Lepidoptera</taxon>
        <taxon>Glossata</taxon>
        <taxon>Ditrysia</taxon>
        <taxon>Yponomeutoidea</taxon>
        <taxon>Plutellidae</taxon>
        <taxon>Plutella</taxon>
    </lineage>
</organism>
<comment type="caution">
    <text evidence="2">The sequence shown here is derived from an EMBL/GenBank/DDBJ whole genome shotgun (WGS) entry which is preliminary data.</text>
</comment>
<feature type="compositionally biased region" description="Low complexity" evidence="1">
    <location>
        <begin position="34"/>
        <end position="45"/>
    </location>
</feature>
<accession>A0ABQ7R1F1</accession>
<name>A0ABQ7R1F1_PLUXY</name>
<feature type="region of interest" description="Disordered" evidence="1">
    <location>
        <begin position="1"/>
        <end position="54"/>
    </location>
</feature>
<evidence type="ECO:0000256" key="1">
    <source>
        <dbReference type="SAM" id="MobiDB-lite"/>
    </source>
</evidence>
<feature type="compositionally biased region" description="Basic residues" evidence="1">
    <location>
        <begin position="23"/>
        <end position="33"/>
    </location>
</feature>
<feature type="compositionally biased region" description="Basic and acidic residues" evidence="1">
    <location>
        <begin position="1"/>
        <end position="22"/>
    </location>
</feature>
<keyword evidence="3" id="KW-1185">Reference proteome</keyword>
<evidence type="ECO:0000313" key="2">
    <source>
        <dbReference type="EMBL" id="KAG7311136.1"/>
    </source>
</evidence>
<sequence length="115" mass="13199">MSDETIRDTSDRGRLCELIDSKKTRKERSRSRPSRPISASSSTSERTNKHIKHTIKRNKLFMMMNTPALLDETSDKTAYADIKRVLKRATDEDTENFSSVQDVEEESELATLVSF</sequence>
<dbReference type="EMBL" id="JAHIBW010000004">
    <property type="protein sequence ID" value="KAG7311136.1"/>
    <property type="molecule type" value="Genomic_DNA"/>
</dbReference>
<protein>
    <submittedName>
        <fullName evidence="2">Uncharacterized protein</fullName>
    </submittedName>
</protein>
<evidence type="ECO:0000313" key="3">
    <source>
        <dbReference type="Proteomes" id="UP000823941"/>
    </source>
</evidence>
<gene>
    <name evidence="2" type="ORF">JYU34_002122</name>
</gene>